<protein>
    <submittedName>
        <fullName evidence="2">Competence protein CoiA family protein</fullName>
    </submittedName>
</protein>
<feature type="domain" description="Competence protein CoiA-like N-terminal" evidence="1">
    <location>
        <begin position="32"/>
        <end position="62"/>
    </location>
</feature>
<evidence type="ECO:0000259" key="1">
    <source>
        <dbReference type="Pfam" id="PF25164"/>
    </source>
</evidence>
<evidence type="ECO:0000313" key="2">
    <source>
        <dbReference type="EMBL" id="WRL47115.1"/>
    </source>
</evidence>
<accession>A0ABZ1AMM5</accession>
<dbReference type="Pfam" id="PF25164">
    <property type="entry name" value="CoiA_N"/>
    <property type="match status" value="1"/>
</dbReference>
<name>A0ABZ1AMM5_AROEV</name>
<keyword evidence="3" id="KW-1185">Reference proteome</keyword>
<dbReference type="Proteomes" id="UP001626593">
    <property type="component" value="Chromosome"/>
</dbReference>
<proteinExistence type="predicted"/>
<reference evidence="2 3" key="1">
    <citation type="submission" date="2023-12" db="EMBL/GenBank/DDBJ databases">
        <title>A. evansii MAY27, complete genome.</title>
        <authorList>
            <person name="Wang Y."/>
        </authorList>
    </citation>
    <scope>NUCLEOTIDE SEQUENCE [LARGE SCALE GENOMIC DNA]</scope>
    <source>
        <strain evidence="2 3">MAY27</strain>
    </source>
</reference>
<evidence type="ECO:0000313" key="3">
    <source>
        <dbReference type="Proteomes" id="UP001626593"/>
    </source>
</evidence>
<dbReference type="EMBL" id="CP141259">
    <property type="protein sequence ID" value="WRL47115.1"/>
    <property type="molecule type" value="Genomic_DNA"/>
</dbReference>
<sequence length="311" mass="34123">MESLSLLQSFAMDKNGRIRSVEEVSRGLACDCVCPCCGEPVLARQGDVREWHFAHASGAECDGGAEGALHAAAKQVLIESGGMAIPERRVSTKATLPDGRQGTGDAVRPEAWIEFATIEAEKKVGELRPDIVATVGTEVLFVEVAVTHFVDDDKSQKLESLGFPTIEIDLAKMHREKWAWEDVFEVVVEGVQAKRWIRLMDASPLHDEAHYAAMQAALALPAPTPVEASPQKAPRTRFLIGGRIVDLIEHPFGIALWSSYDPSVNAVIKSLMRIVGGRWQPRFKNWLAPTAARDYLFEELAKLSTTSPARV</sequence>
<dbReference type="InterPro" id="IPR057253">
    <property type="entry name" value="CoiA-like_N"/>
</dbReference>
<dbReference type="RefSeq" id="WP_407279718.1">
    <property type="nucleotide sequence ID" value="NZ_CP141259.1"/>
</dbReference>
<gene>
    <name evidence="2" type="ORF">U5817_03415</name>
</gene>
<organism evidence="2 3">
    <name type="scientific">Aromatoleum evansii</name>
    <name type="common">Azoarcus evansii</name>
    <dbReference type="NCBI Taxonomy" id="59406"/>
    <lineage>
        <taxon>Bacteria</taxon>
        <taxon>Pseudomonadati</taxon>
        <taxon>Pseudomonadota</taxon>
        <taxon>Betaproteobacteria</taxon>
        <taxon>Rhodocyclales</taxon>
        <taxon>Rhodocyclaceae</taxon>
        <taxon>Aromatoleum</taxon>
    </lineage>
</organism>